<protein>
    <submittedName>
        <fullName evidence="1">Uncharacterized protein</fullName>
    </submittedName>
</protein>
<dbReference type="EMBL" id="JACHFD010000003">
    <property type="protein sequence ID" value="MBB5350666.1"/>
    <property type="molecule type" value="Genomic_DNA"/>
</dbReference>
<keyword evidence="2" id="KW-1185">Reference proteome</keyword>
<dbReference type="Proteomes" id="UP000557717">
    <property type="component" value="Unassembled WGS sequence"/>
</dbReference>
<evidence type="ECO:0000313" key="2">
    <source>
        <dbReference type="Proteomes" id="UP000557717"/>
    </source>
</evidence>
<evidence type="ECO:0000313" key="1">
    <source>
        <dbReference type="EMBL" id="MBB5350666.1"/>
    </source>
</evidence>
<reference evidence="1 2" key="1">
    <citation type="submission" date="2020-08" db="EMBL/GenBank/DDBJ databases">
        <title>Genomic Encyclopedia of Type Strains, Phase IV (KMG-IV): sequencing the most valuable type-strain genomes for metagenomic binning, comparative biology and taxonomic classification.</title>
        <authorList>
            <person name="Goeker M."/>
        </authorList>
    </citation>
    <scope>NUCLEOTIDE SEQUENCE [LARGE SCALE GENOMIC DNA]</scope>
    <source>
        <strain evidence="1 2">YC6886</strain>
    </source>
</reference>
<organism evidence="1 2">
    <name type="scientific">Haloferula luteola</name>
    <dbReference type="NCBI Taxonomy" id="595692"/>
    <lineage>
        <taxon>Bacteria</taxon>
        <taxon>Pseudomonadati</taxon>
        <taxon>Verrucomicrobiota</taxon>
        <taxon>Verrucomicrobiia</taxon>
        <taxon>Verrucomicrobiales</taxon>
        <taxon>Verrucomicrobiaceae</taxon>
        <taxon>Haloferula</taxon>
    </lineage>
</organism>
<comment type="caution">
    <text evidence="1">The sequence shown here is derived from an EMBL/GenBank/DDBJ whole genome shotgun (WGS) entry which is preliminary data.</text>
</comment>
<name>A0A840V0S3_9BACT</name>
<dbReference type="AlphaFoldDB" id="A0A840V0S3"/>
<proteinExistence type="predicted"/>
<gene>
    <name evidence="1" type="ORF">HNR46_000894</name>
</gene>
<sequence>MKNALKKGKCIAFFVKVKISETDWFCRHINVFGY</sequence>
<accession>A0A840V0S3</accession>